<keyword evidence="1" id="KW-0808">Transferase</keyword>
<proteinExistence type="predicted"/>
<evidence type="ECO:0000256" key="1">
    <source>
        <dbReference type="ARBA" id="ARBA00022679"/>
    </source>
</evidence>
<dbReference type="AlphaFoldDB" id="A0A2N4UI08"/>
<dbReference type="OrthoDB" id="5294844at2"/>
<dbReference type="InterPro" id="IPR023606">
    <property type="entry name" value="CoA-Trfase_III_dom_1_sf"/>
</dbReference>
<dbReference type="PANTHER" id="PTHR48207">
    <property type="entry name" value="SUCCINATE--HYDROXYMETHYLGLUTARATE COA-TRANSFERASE"/>
    <property type="match status" value="1"/>
</dbReference>
<dbReference type="InterPro" id="IPR050483">
    <property type="entry name" value="CoA-transferase_III_domain"/>
</dbReference>
<dbReference type="InterPro" id="IPR003673">
    <property type="entry name" value="CoA-Trfase_fam_III"/>
</dbReference>
<dbReference type="Proteomes" id="UP000234328">
    <property type="component" value="Unassembled WGS sequence"/>
</dbReference>
<evidence type="ECO:0000313" key="3">
    <source>
        <dbReference type="Proteomes" id="UP000234328"/>
    </source>
</evidence>
<evidence type="ECO:0000313" key="2">
    <source>
        <dbReference type="EMBL" id="PLC54664.1"/>
    </source>
</evidence>
<dbReference type="SUPFAM" id="SSF89796">
    <property type="entry name" value="CoA-transferase family III (CaiB/BaiF)"/>
    <property type="match status" value="1"/>
</dbReference>
<organism evidence="2 3">
    <name type="scientific">Pollutimonas nitritireducens</name>
    <dbReference type="NCBI Taxonomy" id="2045209"/>
    <lineage>
        <taxon>Bacteria</taxon>
        <taxon>Pseudomonadati</taxon>
        <taxon>Pseudomonadota</taxon>
        <taxon>Betaproteobacteria</taxon>
        <taxon>Burkholderiales</taxon>
        <taxon>Alcaligenaceae</taxon>
        <taxon>Pollutimonas</taxon>
    </lineage>
</organism>
<dbReference type="EMBL" id="PDNV01000004">
    <property type="protein sequence ID" value="PLC54664.1"/>
    <property type="molecule type" value="Genomic_DNA"/>
</dbReference>
<dbReference type="Gene3D" id="3.30.1540.10">
    <property type="entry name" value="formyl-coa transferase, domain 3"/>
    <property type="match status" value="1"/>
</dbReference>
<dbReference type="Gene3D" id="3.40.50.10540">
    <property type="entry name" value="Crotonobetainyl-coa:carnitine coa-transferase, domain 1"/>
    <property type="match status" value="1"/>
</dbReference>
<dbReference type="GO" id="GO:0008410">
    <property type="term" value="F:CoA-transferase activity"/>
    <property type="evidence" value="ECO:0007669"/>
    <property type="project" value="TreeGrafter"/>
</dbReference>
<sequence>MEPCEQPPHSAADTLELPYRDLTVLELGHSVAAPFAGQILADLGARVVKVEKPSGDDARGWGPPFIDETSAIFQALNRNKQSIICSLRDADQVDALIHFIDAEVDVVIQNLRPGQVDDLGLDAKSLRARKASLVYCNMGAFGSKGPLKDRPGYDPLMQAFGGIMSTTGEEGRPSVRVASSIVDMGTGMWAVIAILSALQSRVATGQGSLVDVSLFETSATWMSIIAAQASVTGISPGRYGSGAASIVPYKAYTTTDGEVVVAAGSDSLFRKLAVALSRAEWADDKRFCDNPARVLHQAELYGLLDPIFATKSTSEWMASMEAAGIPAAPVNTVMQMLEHPQTAALGLIQTLPGCSMPVLGLPISYDGHRPVPRSASPVLGADTSSILDPYLSILQVRNNVPS</sequence>
<comment type="caution">
    <text evidence="2">The sequence shown here is derived from an EMBL/GenBank/DDBJ whole genome shotgun (WGS) entry which is preliminary data.</text>
</comment>
<dbReference type="PANTHER" id="PTHR48207:SF3">
    <property type="entry name" value="SUCCINATE--HYDROXYMETHYLGLUTARATE COA-TRANSFERASE"/>
    <property type="match status" value="1"/>
</dbReference>
<reference evidence="2 3" key="1">
    <citation type="submission" date="2017-10" db="EMBL/GenBank/DDBJ databases">
        <title>Two draft genome sequences of Pusillimonas sp. strains isolated from a nitrate- and radionuclide-contaminated groundwater in Russia.</title>
        <authorList>
            <person name="Grouzdev D.S."/>
            <person name="Tourova T.P."/>
            <person name="Goeva M.A."/>
            <person name="Babich T.L."/>
            <person name="Sokolova D.S."/>
            <person name="Abdullin R."/>
            <person name="Poltaraus A.B."/>
            <person name="Toshchakov S.V."/>
            <person name="Nazina T.N."/>
        </authorList>
    </citation>
    <scope>NUCLEOTIDE SEQUENCE [LARGE SCALE GENOMIC DNA]</scope>
    <source>
        <strain evidence="2 3">JR1/69-2-13</strain>
    </source>
</reference>
<dbReference type="RefSeq" id="WP_102069434.1">
    <property type="nucleotide sequence ID" value="NZ_PDNV01000004.1"/>
</dbReference>
<gene>
    <name evidence="2" type="ORF">CR155_07900</name>
</gene>
<accession>A0A2N4UI08</accession>
<dbReference type="Pfam" id="PF02515">
    <property type="entry name" value="CoA_transf_3"/>
    <property type="match status" value="1"/>
</dbReference>
<name>A0A2N4UI08_9BURK</name>
<protein>
    <submittedName>
        <fullName evidence="2">Carnitine dehydratase</fullName>
    </submittedName>
</protein>
<dbReference type="InterPro" id="IPR044855">
    <property type="entry name" value="CoA-Trfase_III_dom3_sf"/>
</dbReference>
<keyword evidence="3" id="KW-1185">Reference proteome</keyword>